<dbReference type="KEGG" id="nwi:Nwi_1494"/>
<gene>
    <name evidence="1" type="ordered locus">Nwi_1494</name>
</gene>
<evidence type="ECO:0000313" key="1">
    <source>
        <dbReference type="EMBL" id="ABA04755.1"/>
    </source>
</evidence>
<proteinExistence type="predicted"/>
<organism evidence="1 2">
    <name type="scientific">Nitrobacter winogradskyi (strain ATCC 25391 / DSM 10237 / CIP 104748 / NCIMB 11846 / Nb-255)</name>
    <dbReference type="NCBI Taxonomy" id="323098"/>
    <lineage>
        <taxon>Bacteria</taxon>
        <taxon>Pseudomonadati</taxon>
        <taxon>Pseudomonadota</taxon>
        <taxon>Alphaproteobacteria</taxon>
        <taxon>Hyphomicrobiales</taxon>
        <taxon>Nitrobacteraceae</taxon>
        <taxon>Nitrobacter</taxon>
    </lineage>
</organism>
<reference evidence="1 2" key="1">
    <citation type="journal article" date="2006" name="Appl. Environ. Microbiol.">
        <title>Genome sequence of the chemolithoautotrophic nitrite-oxidizing bacterium Nitrobacter winogradskyi Nb-255.</title>
        <authorList>
            <person name="Starkenburg S.R."/>
            <person name="Chain P.S."/>
            <person name="Sayavedra-Soto L.A."/>
            <person name="Hauser L."/>
            <person name="Land M.L."/>
            <person name="Larimer F.W."/>
            <person name="Malfatti S.A."/>
            <person name="Klotz M.G."/>
            <person name="Bottomley P.J."/>
            <person name="Arp D.J."/>
            <person name="Hickey W.J."/>
        </authorList>
    </citation>
    <scope>NUCLEOTIDE SEQUENCE [LARGE SCALE GENOMIC DNA]</scope>
    <source>
        <strain evidence="2">ATCC 25391 / DSM 10237 / CIP 104748 / NCIMB 11846 / Nb-255</strain>
    </source>
</reference>
<protein>
    <submittedName>
        <fullName evidence="1">Uncharacterized protein</fullName>
    </submittedName>
</protein>
<evidence type="ECO:0000313" key="2">
    <source>
        <dbReference type="Proteomes" id="UP000002531"/>
    </source>
</evidence>
<keyword evidence="2" id="KW-1185">Reference proteome</keyword>
<dbReference type="AlphaFoldDB" id="Q3SSI6"/>
<accession>Q3SSI6</accession>
<dbReference type="RefSeq" id="WP_011314761.1">
    <property type="nucleotide sequence ID" value="NC_007406.1"/>
</dbReference>
<name>Q3SSI6_NITWN</name>
<dbReference type="Proteomes" id="UP000002531">
    <property type="component" value="Chromosome"/>
</dbReference>
<dbReference type="EMBL" id="CP000115">
    <property type="protein sequence ID" value="ABA04755.1"/>
    <property type="molecule type" value="Genomic_DNA"/>
</dbReference>
<dbReference type="HOGENOM" id="CLU_2480206_0_0_5"/>
<sequence length="87" mass="9325">MKVLPFKRPSAKEKYRPDPANGEVYATEFFECSYIDGNEVQTPAGFAVVHESKSGGSAGIQRGFETMEAAKIAAVAEAVRLNAVLCA</sequence>